<proteinExistence type="predicted"/>
<sequence>MFVPPELKLFSILATIFFTLWIGFALFGAIAPYTLWKITQSWKATKEPPKSYFMMQRIIAILFATVGISFWVFLWTRY</sequence>
<feature type="transmembrane region" description="Helical" evidence="1">
    <location>
        <begin position="57"/>
        <end position="76"/>
    </location>
</feature>
<feature type="domain" description="DUF6199" evidence="2">
    <location>
        <begin position="18"/>
        <end position="73"/>
    </location>
</feature>
<dbReference type="InterPro" id="IPR045679">
    <property type="entry name" value="DUF6199"/>
</dbReference>
<gene>
    <name evidence="3" type="ORF">ACFPOG_20710</name>
</gene>
<dbReference type="Proteomes" id="UP001596044">
    <property type="component" value="Unassembled WGS sequence"/>
</dbReference>
<keyword evidence="1" id="KW-0812">Transmembrane</keyword>
<feature type="transmembrane region" description="Helical" evidence="1">
    <location>
        <begin position="12"/>
        <end position="36"/>
    </location>
</feature>
<keyword evidence="4" id="KW-1185">Reference proteome</keyword>
<evidence type="ECO:0000259" key="2">
    <source>
        <dbReference type="Pfam" id="PF19701"/>
    </source>
</evidence>
<protein>
    <submittedName>
        <fullName evidence="3">DUF6199 family natural product biosynthesis protein</fullName>
    </submittedName>
</protein>
<evidence type="ECO:0000313" key="3">
    <source>
        <dbReference type="EMBL" id="MFC5450677.1"/>
    </source>
</evidence>
<keyword evidence="1" id="KW-0472">Membrane</keyword>
<evidence type="ECO:0000256" key="1">
    <source>
        <dbReference type="SAM" id="Phobius"/>
    </source>
</evidence>
<keyword evidence="1" id="KW-1133">Transmembrane helix</keyword>
<comment type="caution">
    <text evidence="3">The sequence shown here is derived from an EMBL/GenBank/DDBJ whole genome shotgun (WGS) entry which is preliminary data.</text>
</comment>
<reference evidence="4" key="1">
    <citation type="journal article" date="2019" name="Int. J. Syst. Evol. Microbiol.">
        <title>The Global Catalogue of Microorganisms (GCM) 10K type strain sequencing project: providing services to taxonomists for standard genome sequencing and annotation.</title>
        <authorList>
            <consortium name="The Broad Institute Genomics Platform"/>
            <consortium name="The Broad Institute Genome Sequencing Center for Infectious Disease"/>
            <person name="Wu L."/>
            <person name="Ma J."/>
        </authorList>
    </citation>
    <scope>NUCLEOTIDE SEQUENCE [LARGE SCALE GENOMIC DNA]</scope>
    <source>
        <strain evidence="4">KACC 11904</strain>
    </source>
</reference>
<dbReference type="Pfam" id="PF19701">
    <property type="entry name" value="DUF6199"/>
    <property type="match status" value="1"/>
</dbReference>
<dbReference type="EMBL" id="JBHSMJ010000028">
    <property type="protein sequence ID" value="MFC5450677.1"/>
    <property type="molecule type" value="Genomic_DNA"/>
</dbReference>
<accession>A0ABW0KD80</accession>
<dbReference type="RefSeq" id="WP_377525769.1">
    <property type="nucleotide sequence ID" value="NZ_JBHSMJ010000028.1"/>
</dbReference>
<organism evidence="3 4">
    <name type="scientific">Paenibacillus aestuarii</name>
    <dbReference type="NCBI Taxonomy" id="516965"/>
    <lineage>
        <taxon>Bacteria</taxon>
        <taxon>Bacillati</taxon>
        <taxon>Bacillota</taxon>
        <taxon>Bacilli</taxon>
        <taxon>Bacillales</taxon>
        <taxon>Paenibacillaceae</taxon>
        <taxon>Paenibacillus</taxon>
    </lineage>
</organism>
<name>A0ABW0KD80_9BACL</name>
<evidence type="ECO:0000313" key="4">
    <source>
        <dbReference type="Proteomes" id="UP001596044"/>
    </source>
</evidence>